<dbReference type="InterPro" id="IPR015996">
    <property type="entry name" value="UCP028451"/>
</dbReference>
<dbReference type="Pfam" id="PF09365">
    <property type="entry name" value="DUF2461"/>
    <property type="match status" value="1"/>
</dbReference>
<accession>A0AAW9RHA6</accession>
<dbReference type="InterPro" id="IPR012808">
    <property type="entry name" value="CHP02453"/>
</dbReference>
<evidence type="ECO:0000313" key="2">
    <source>
        <dbReference type="Proteomes" id="UP001359886"/>
    </source>
</evidence>
<protein>
    <submittedName>
        <fullName evidence="1">DUF2461 domain-containing protein</fullName>
    </submittedName>
</protein>
<name>A0AAW9RHA6_9GAMM</name>
<keyword evidence="2" id="KW-1185">Reference proteome</keyword>
<dbReference type="PIRSF" id="PIRSF028451">
    <property type="entry name" value="UCP028451"/>
    <property type="match status" value="1"/>
</dbReference>
<gene>
    <name evidence="1" type="ORF">V3330_12180</name>
</gene>
<dbReference type="Proteomes" id="UP001359886">
    <property type="component" value="Unassembled WGS sequence"/>
</dbReference>
<dbReference type="RefSeq" id="WP_354695700.1">
    <property type="nucleotide sequence ID" value="NZ_JAZHOG010000007.1"/>
</dbReference>
<dbReference type="EMBL" id="JAZHOG010000007">
    <property type="protein sequence ID" value="MEJ8568384.1"/>
    <property type="molecule type" value="Genomic_DNA"/>
</dbReference>
<dbReference type="PANTHER" id="PTHR36452">
    <property type="entry name" value="CHROMOSOME 12, WHOLE GENOME SHOTGUN SEQUENCE"/>
    <property type="match status" value="1"/>
</dbReference>
<proteinExistence type="predicted"/>
<dbReference type="NCBIfam" id="TIGR02453">
    <property type="entry name" value="TIGR02453 family protein"/>
    <property type="match status" value="1"/>
</dbReference>
<sequence>MTEFSGFPADLFRFLEDLRANNSRDWFNDHKARYLESVVEPMSAFIVAMQPRLRSISKHYRANPKPHGGSMFRIYRDTRFSKDKTPYKTHAACQFRHERGRSVHAPGFYVHLEPEGLHFGGGIWRPPGPQLTAIRDFIADNARSWARIKNAKKVREVGGIRGESLKRPPRGFNAEHVHIEDLKRKSFYVMSEAEPEAALSADFPDTVTQGFQRAAPLTRFVCDALELEY</sequence>
<comment type="caution">
    <text evidence="1">The sequence shown here is derived from an EMBL/GenBank/DDBJ whole genome shotgun (WGS) entry which is preliminary data.</text>
</comment>
<evidence type="ECO:0000313" key="1">
    <source>
        <dbReference type="EMBL" id="MEJ8568384.1"/>
    </source>
</evidence>
<dbReference type="PANTHER" id="PTHR36452:SF1">
    <property type="entry name" value="DUF2461 DOMAIN-CONTAINING PROTEIN"/>
    <property type="match status" value="1"/>
</dbReference>
<dbReference type="AlphaFoldDB" id="A0AAW9RHA6"/>
<reference evidence="1 2" key="1">
    <citation type="submission" date="2024-02" db="EMBL/GenBank/DDBJ databases">
        <title>A novel Wenzhouxiangellaceae bacterium, isolated from coastal sediments.</title>
        <authorList>
            <person name="Du Z.-J."/>
            <person name="Ye Y.-Q."/>
            <person name="Zhang X.-Y."/>
        </authorList>
    </citation>
    <scope>NUCLEOTIDE SEQUENCE [LARGE SCALE GENOMIC DNA]</scope>
    <source>
        <strain evidence="1 2">CH-27</strain>
    </source>
</reference>
<organism evidence="1 2">
    <name type="scientific">Elongatibacter sediminis</name>
    <dbReference type="NCBI Taxonomy" id="3119006"/>
    <lineage>
        <taxon>Bacteria</taxon>
        <taxon>Pseudomonadati</taxon>
        <taxon>Pseudomonadota</taxon>
        <taxon>Gammaproteobacteria</taxon>
        <taxon>Chromatiales</taxon>
        <taxon>Wenzhouxiangellaceae</taxon>
        <taxon>Elongatibacter</taxon>
    </lineage>
</organism>